<dbReference type="NCBIfam" id="NF009379">
    <property type="entry name" value="PRK12740.1-3"/>
    <property type="match status" value="1"/>
</dbReference>
<dbReference type="SMART" id="SM00889">
    <property type="entry name" value="EFG_IV"/>
    <property type="match status" value="1"/>
</dbReference>
<organism evidence="7 8">
    <name type="scientific">Pelotomaculum schinkii</name>
    <dbReference type="NCBI Taxonomy" id="78350"/>
    <lineage>
        <taxon>Bacteria</taxon>
        <taxon>Bacillati</taxon>
        <taxon>Bacillota</taxon>
        <taxon>Clostridia</taxon>
        <taxon>Eubacteriales</taxon>
        <taxon>Desulfotomaculaceae</taxon>
        <taxon>Pelotomaculum</taxon>
    </lineage>
</organism>
<accession>A0A4Y7RDU1</accession>
<dbReference type="InterPro" id="IPR009000">
    <property type="entry name" value="Transl_B-barrel_sf"/>
</dbReference>
<dbReference type="SUPFAM" id="SSF52540">
    <property type="entry name" value="P-loop containing nucleoside triphosphate hydrolases"/>
    <property type="match status" value="1"/>
</dbReference>
<dbReference type="CDD" id="cd03713">
    <property type="entry name" value="EFG_mtEFG_C"/>
    <property type="match status" value="1"/>
</dbReference>
<keyword evidence="4" id="KW-0342">GTP-binding</keyword>
<dbReference type="EMBL" id="QFGA01000001">
    <property type="protein sequence ID" value="TEB06910.1"/>
    <property type="molecule type" value="Genomic_DNA"/>
</dbReference>
<dbReference type="GO" id="GO:0032790">
    <property type="term" value="P:ribosome disassembly"/>
    <property type="evidence" value="ECO:0007669"/>
    <property type="project" value="TreeGrafter"/>
</dbReference>
<evidence type="ECO:0000256" key="1">
    <source>
        <dbReference type="ARBA" id="ARBA00005870"/>
    </source>
</evidence>
<dbReference type="Pfam" id="PF03764">
    <property type="entry name" value="EFG_IV"/>
    <property type="match status" value="1"/>
</dbReference>
<dbReference type="InterPro" id="IPR053905">
    <property type="entry name" value="EF-G-like_DII"/>
</dbReference>
<reference evidence="7 8" key="1">
    <citation type="journal article" date="2018" name="Environ. Microbiol.">
        <title>Novel energy conservation strategies and behaviour of Pelotomaculum schinkii driving syntrophic propionate catabolism.</title>
        <authorList>
            <person name="Hidalgo-Ahumada C.A.P."/>
            <person name="Nobu M.K."/>
            <person name="Narihiro T."/>
            <person name="Tamaki H."/>
            <person name="Liu W.T."/>
            <person name="Kamagata Y."/>
            <person name="Stams A.J.M."/>
            <person name="Imachi H."/>
            <person name="Sousa D.Z."/>
        </authorList>
    </citation>
    <scope>NUCLEOTIDE SEQUENCE [LARGE SCALE GENOMIC DNA]</scope>
    <source>
        <strain evidence="7 8">HH</strain>
    </source>
</reference>
<dbReference type="PROSITE" id="PS51722">
    <property type="entry name" value="G_TR_2"/>
    <property type="match status" value="1"/>
</dbReference>
<sequence>MKNYQTGQIRNLGVVAHGGAGKTSLVEALLFNTGVLSRLGRVEDGTTTSDYHPEETSRQITVHTSLVPCESNGVKVNLLDTPGFSDFIGEVKGALRVSDAAMFVVSAVDGVEVQHEIIWDIADQYNLPRIVFINKMDRENANFERVLDDLKSKFKANFVPVQIPIGSFSTFNGVVDIINAKAYTGEGKGKETGIPGDLEDDIASYREQLIEAAAEGDDDLTMKYLEGEELTPDEIKDGLKKSVALGKAVLVLAGSATKNTGVAQLLDVIINYLPAPQENEGPMAALVFKTIADPFVGKMNFLKVMSGKFKSDTTVYNSSKEKNEKIGNVLFVRGKNTVQTDVVNCGDMAVVVKLQDTGTGDTLCDRDKHVVLERIDFPVPTLTVAISPKSKNDEDKLGDAISKLLEEDQTMRVEKNTEIKQTLLTGMGELHINILVEKLKRRYGVDVVLAEPKVPYRETIRSKVEVEGKHKKQSGGRGQYGHVWIRFEPNPEEEFTFTEEVFGGSVPRQYFPAVEKGLREAINDGVLAGFPTTGLKATLYDGSYHNVDSSEMAFKIAAHLAFKKGAMLAKPVLLEPIMNVEVRVPENNMGDIISDFNTKRGRVLGTESEGKQTIVKATCPLSEMYRYAIDLKSITQGRGSFKMEFSSYEEVPGRQAEDIIKKAKAEAEAEKEK</sequence>
<dbReference type="Pfam" id="PF22042">
    <property type="entry name" value="EF-G_D2"/>
    <property type="match status" value="1"/>
</dbReference>
<dbReference type="FunFam" id="3.30.70.240:FF:000001">
    <property type="entry name" value="Elongation factor G"/>
    <property type="match status" value="1"/>
</dbReference>
<keyword evidence="7" id="KW-0251">Elongation factor</keyword>
<dbReference type="InterPro" id="IPR005225">
    <property type="entry name" value="Small_GTP-bd"/>
</dbReference>
<dbReference type="GO" id="GO:0005525">
    <property type="term" value="F:GTP binding"/>
    <property type="evidence" value="ECO:0007669"/>
    <property type="project" value="UniProtKB-UniRule"/>
</dbReference>
<evidence type="ECO:0000256" key="2">
    <source>
        <dbReference type="ARBA" id="ARBA00017872"/>
    </source>
</evidence>
<dbReference type="NCBIfam" id="NF009381">
    <property type="entry name" value="PRK12740.1-5"/>
    <property type="match status" value="1"/>
</dbReference>
<dbReference type="InterPro" id="IPR009022">
    <property type="entry name" value="EFG_III"/>
</dbReference>
<dbReference type="InterPro" id="IPR020568">
    <property type="entry name" value="Ribosomal_Su5_D2-typ_SF"/>
</dbReference>
<dbReference type="Gene3D" id="3.40.50.300">
    <property type="entry name" value="P-loop containing nucleotide triphosphate hydrolases"/>
    <property type="match status" value="1"/>
</dbReference>
<dbReference type="Proteomes" id="UP000298324">
    <property type="component" value="Unassembled WGS sequence"/>
</dbReference>
<evidence type="ECO:0000313" key="8">
    <source>
        <dbReference type="Proteomes" id="UP000298324"/>
    </source>
</evidence>
<keyword evidence="3" id="KW-0547">Nucleotide-binding</keyword>
<dbReference type="CDD" id="cd04088">
    <property type="entry name" value="EFG_mtEFG_II"/>
    <property type="match status" value="1"/>
</dbReference>
<dbReference type="InterPro" id="IPR027417">
    <property type="entry name" value="P-loop_NTPase"/>
</dbReference>
<dbReference type="Gene3D" id="2.40.30.10">
    <property type="entry name" value="Translation factors"/>
    <property type="match status" value="1"/>
</dbReference>
<dbReference type="InterPro" id="IPR035649">
    <property type="entry name" value="EFG_V"/>
</dbReference>
<keyword evidence="7" id="KW-0648">Protein biosynthesis</keyword>
<dbReference type="Pfam" id="PF14492">
    <property type="entry name" value="EFG_III"/>
    <property type="match status" value="1"/>
</dbReference>
<dbReference type="Gene3D" id="3.30.230.10">
    <property type="match status" value="1"/>
</dbReference>
<gene>
    <name evidence="7" type="primary">fusA_1</name>
    <name evidence="7" type="ORF">Psch_00444</name>
</gene>
<dbReference type="InterPro" id="IPR041095">
    <property type="entry name" value="EFG_II"/>
</dbReference>
<dbReference type="GO" id="GO:0003924">
    <property type="term" value="F:GTPase activity"/>
    <property type="evidence" value="ECO:0007669"/>
    <property type="project" value="InterPro"/>
</dbReference>
<dbReference type="InterPro" id="IPR004540">
    <property type="entry name" value="Transl_elong_EFG/EF2"/>
</dbReference>
<comment type="caution">
    <text evidence="7">The sequence shown here is derived from an EMBL/GenBank/DDBJ whole genome shotgun (WGS) entry which is preliminary data.</text>
</comment>
<dbReference type="Pfam" id="PF00009">
    <property type="entry name" value="GTP_EFTU"/>
    <property type="match status" value="1"/>
</dbReference>
<dbReference type="AlphaFoldDB" id="A0A4Y7RDU1"/>
<dbReference type="PANTHER" id="PTHR43261">
    <property type="entry name" value="TRANSLATION ELONGATION FACTOR G-RELATED"/>
    <property type="match status" value="1"/>
</dbReference>
<dbReference type="SUPFAM" id="SSF54211">
    <property type="entry name" value="Ribosomal protein S5 domain 2-like"/>
    <property type="match status" value="1"/>
</dbReference>
<dbReference type="NCBIfam" id="TIGR00484">
    <property type="entry name" value="EF-G"/>
    <property type="match status" value="1"/>
</dbReference>
<dbReference type="SUPFAM" id="SSF54980">
    <property type="entry name" value="EF-G C-terminal domain-like"/>
    <property type="match status" value="2"/>
</dbReference>
<dbReference type="InterPro" id="IPR014721">
    <property type="entry name" value="Ribsml_uS5_D2-typ_fold_subgr"/>
</dbReference>
<dbReference type="PRINTS" id="PR00315">
    <property type="entry name" value="ELONGATNFCT"/>
</dbReference>
<evidence type="ECO:0000259" key="6">
    <source>
        <dbReference type="PROSITE" id="PS51722"/>
    </source>
</evidence>
<dbReference type="InterPro" id="IPR005517">
    <property type="entry name" value="Transl_elong_EFG/EF2_IV"/>
</dbReference>
<comment type="similarity">
    <text evidence="1">Belongs to the TRAFAC class translation factor GTPase superfamily. Classic translation factor GTPase family. EF-G/EF-2 subfamily.</text>
</comment>
<dbReference type="InterPro" id="IPR000640">
    <property type="entry name" value="EFG_V-like"/>
</dbReference>
<dbReference type="CDD" id="cd01434">
    <property type="entry name" value="EFG_mtEFG1_IV"/>
    <property type="match status" value="1"/>
</dbReference>
<dbReference type="CDD" id="cd04170">
    <property type="entry name" value="EF-G_bact"/>
    <property type="match status" value="1"/>
</dbReference>
<dbReference type="InterPro" id="IPR000795">
    <property type="entry name" value="T_Tr_GTP-bd_dom"/>
</dbReference>
<feature type="domain" description="Tr-type G" evidence="6">
    <location>
        <begin position="7"/>
        <end position="277"/>
    </location>
</feature>
<dbReference type="GO" id="GO:0003746">
    <property type="term" value="F:translation elongation factor activity"/>
    <property type="evidence" value="ECO:0007669"/>
    <property type="project" value="UniProtKB-UniRule"/>
</dbReference>
<dbReference type="SUPFAM" id="SSF50447">
    <property type="entry name" value="Translation proteins"/>
    <property type="match status" value="1"/>
</dbReference>
<dbReference type="NCBIfam" id="TIGR00231">
    <property type="entry name" value="small_GTP"/>
    <property type="match status" value="1"/>
</dbReference>
<dbReference type="Gene3D" id="3.30.70.240">
    <property type="match status" value="1"/>
</dbReference>
<evidence type="ECO:0000256" key="5">
    <source>
        <dbReference type="NCBIfam" id="TIGR00484"/>
    </source>
</evidence>
<protein>
    <recommendedName>
        <fullName evidence="2 5">Elongation factor G</fullName>
    </recommendedName>
</protein>
<dbReference type="CDD" id="cd16262">
    <property type="entry name" value="EFG_III"/>
    <property type="match status" value="1"/>
</dbReference>
<keyword evidence="8" id="KW-1185">Reference proteome</keyword>
<evidence type="ECO:0000256" key="3">
    <source>
        <dbReference type="ARBA" id="ARBA00022741"/>
    </source>
</evidence>
<dbReference type="Gene3D" id="3.30.70.870">
    <property type="entry name" value="Elongation Factor G (Translational Gtpase), domain 3"/>
    <property type="match status" value="1"/>
</dbReference>
<dbReference type="RefSeq" id="WP_190239010.1">
    <property type="nucleotide sequence ID" value="NZ_QFGA01000001.1"/>
</dbReference>
<proteinExistence type="inferred from homology"/>
<dbReference type="InterPro" id="IPR035647">
    <property type="entry name" value="EFG_III/V"/>
</dbReference>
<evidence type="ECO:0000256" key="4">
    <source>
        <dbReference type="ARBA" id="ARBA00023134"/>
    </source>
</evidence>
<evidence type="ECO:0000313" key="7">
    <source>
        <dbReference type="EMBL" id="TEB06910.1"/>
    </source>
</evidence>
<dbReference type="SMART" id="SM00838">
    <property type="entry name" value="EFG_C"/>
    <property type="match status" value="1"/>
</dbReference>
<name>A0A4Y7RDU1_9FIRM</name>
<dbReference type="PANTHER" id="PTHR43261:SF6">
    <property type="entry name" value="ELONGATION FACTOR G-LIKE PROTEIN"/>
    <property type="match status" value="1"/>
</dbReference>
<dbReference type="FunFam" id="3.30.230.10:FF:000003">
    <property type="entry name" value="Elongation factor G"/>
    <property type="match status" value="1"/>
</dbReference>
<dbReference type="Pfam" id="PF00679">
    <property type="entry name" value="EFG_C"/>
    <property type="match status" value="1"/>
</dbReference>
<dbReference type="InterPro" id="IPR047872">
    <property type="entry name" value="EFG_IV"/>
</dbReference>